<keyword evidence="4" id="KW-1185">Reference proteome</keyword>
<evidence type="ECO:0000256" key="2">
    <source>
        <dbReference type="SAM" id="Phobius"/>
    </source>
</evidence>
<evidence type="ECO:0000313" key="3">
    <source>
        <dbReference type="EMBL" id="TWT77802.1"/>
    </source>
</evidence>
<name>A0A5C5YS65_9BACT</name>
<feature type="transmembrane region" description="Helical" evidence="2">
    <location>
        <begin position="146"/>
        <end position="167"/>
    </location>
</feature>
<reference evidence="3 4" key="1">
    <citation type="submission" date="2019-02" db="EMBL/GenBank/DDBJ databases">
        <title>Deep-cultivation of Planctomycetes and their phenomic and genomic characterization uncovers novel biology.</title>
        <authorList>
            <person name="Wiegand S."/>
            <person name="Jogler M."/>
            <person name="Boedeker C."/>
            <person name="Pinto D."/>
            <person name="Vollmers J."/>
            <person name="Rivas-Marin E."/>
            <person name="Kohn T."/>
            <person name="Peeters S.H."/>
            <person name="Heuer A."/>
            <person name="Rast P."/>
            <person name="Oberbeckmann S."/>
            <person name="Bunk B."/>
            <person name="Jeske O."/>
            <person name="Meyerdierks A."/>
            <person name="Storesund J.E."/>
            <person name="Kallscheuer N."/>
            <person name="Luecker S."/>
            <person name="Lage O.M."/>
            <person name="Pohl T."/>
            <person name="Merkel B.J."/>
            <person name="Hornburger P."/>
            <person name="Mueller R.-W."/>
            <person name="Bruemmer F."/>
            <person name="Labrenz M."/>
            <person name="Spormann A.M."/>
            <person name="Op Den Camp H."/>
            <person name="Overmann J."/>
            <person name="Amann R."/>
            <person name="Jetten M.S.M."/>
            <person name="Mascher T."/>
            <person name="Medema M.H."/>
            <person name="Devos D.P."/>
            <person name="Kaster A.-K."/>
            <person name="Ovreas L."/>
            <person name="Rohde M."/>
            <person name="Galperin M.Y."/>
            <person name="Jogler C."/>
        </authorList>
    </citation>
    <scope>NUCLEOTIDE SEQUENCE [LARGE SCALE GENOMIC DNA]</scope>
    <source>
        <strain evidence="3 4">Pla123a</strain>
    </source>
</reference>
<keyword evidence="2" id="KW-0812">Transmembrane</keyword>
<dbReference type="RefSeq" id="WP_146585635.1">
    <property type="nucleotide sequence ID" value="NZ_SJPO01000003.1"/>
</dbReference>
<evidence type="ECO:0000313" key="4">
    <source>
        <dbReference type="Proteomes" id="UP000318478"/>
    </source>
</evidence>
<feature type="compositionally biased region" description="Low complexity" evidence="1">
    <location>
        <begin position="102"/>
        <end position="119"/>
    </location>
</feature>
<dbReference type="OrthoDB" id="278173at2"/>
<keyword evidence="2" id="KW-1133">Transmembrane helix</keyword>
<comment type="caution">
    <text evidence="3">The sequence shown here is derived from an EMBL/GenBank/DDBJ whole genome shotgun (WGS) entry which is preliminary data.</text>
</comment>
<feature type="region of interest" description="Disordered" evidence="1">
    <location>
        <begin position="36"/>
        <end position="62"/>
    </location>
</feature>
<evidence type="ECO:0000256" key="1">
    <source>
        <dbReference type="SAM" id="MobiDB-lite"/>
    </source>
</evidence>
<feature type="transmembrane region" description="Helical" evidence="2">
    <location>
        <begin position="173"/>
        <end position="190"/>
    </location>
</feature>
<dbReference type="EMBL" id="SJPO01000003">
    <property type="protein sequence ID" value="TWT77802.1"/>
    <property type="molecule type" value="Genomic_DNA"/>
</dbReference>
<sequence length="192" mass="19683">MAIRFQCSQCGAGFKAGDSQGGIELPCPKCGANIRVPSNHDGPAEAALAPPDDPLDETESAGYGDTLVNPFVGIGAEMGPADSTNPPHDAPLAPPPPPPPTQAAADTPTAAPTGGAAMAPTPTRHVVHEYLFPQLHASFADKLKHAFQWGIAIGVLGFFLSFTAIVLSFVFSISFGLISAAIVTLVRSLGLS</sequence>
<feature type="region of interest" description="Disordered" evidence="1">
    <location>
        <begin position="74"/>
        <end position="119"/>
    </location>
</feature>
<organism evidence="3 4">
    <name type="scientific">Posidoniimonas polymericola</name>
    <dbReference type="NCBI Taxonomy" id="2528002"/>
    <lineage>
        <taxon>Bacteria</taxon>
        <taxon>Pseudomonadati</taxon>
        <taxon>Planctomycetota</taxon>
        <taxon>Planctomycetia</taxon>
        <taxon>Pirellulales</taxon>
        <taxon>Lacipirellulaceae</taxon>
        <taxon>Posidoniimonas</taxon>
    </lineage>
</organism>
<gene>
    <name evidence="3" type="ORF">Pla123a_15980</name>
</gene>
<dbReference type="Proteomes" id="UP000318478">
    <property type="component" value="Unassembled WGS sequence"/>
</dbReference>
<protein>
    <submittedName>
        <fullName evidence="3">Uncharacterized protein</fullName>
    </submittedName>
</protein>
<dbReference type="AlphaFoldDB" id="A0A5C5YS65"/>
<feature type="compositionally biased region" description="Pro residues" evidence="1">
    <location>
        <begin position="88"/>
        <end position="101"/>
    </location>
</feature>
<proteinExistence type="predicted"/>
<keyword evidence="2" id="KW-0472">Membrane</keyword>
<accession>A0A5C5YS65</accession>